<dbReference type="PANTHER" id="PTHR31485">
    <property type="entry name" value="PEPTIDYL SERINE ALPHA-GALACTOSYLTRANSFERASE"/>
    <property type="match status" value="1"/>
</dbReference>
<evidence type="ECO:0000256" key="3">
    <source>
        <dbReference type="ARBA" id="ARBA00022679"/>
    </source>
</evidence>
<evidence type="ECO:0000313" key="9">
    <source>
        <dbReference type="Proteomes" id="UP001168877"/>
    </source>
</evidence>
<name>A0AA39VUV1_ACESA</name>
<keyword evidence="3" id="KW-0808">Transferase</keyword>
<dbReference type="PANTHER" id="PTHR31485:SF36">
    <property type="entry name" value="HYDROXYPROLINE O-ARABINOSYLTRANSFERASE 3"/>
    <property type="match status" value="1"/>
</dbReference>
<keyword evidence="9" id="KW-1185">Reference proteome</keyword>
<evidence type="ECO:0000256" key="6">
    <source>
        <dbReference type="ARBA" id="ARBA00023136"/>
    </source>
</evidence>
<dbReference type="Pfam" id="PF23452">
    <property type="entry name" value="HPAT"/>
    <property type="match status" value="1"/>
</dbReference>
<accession>A0AA39VUV1</accession>
<reference evidence="8" key="2">
    <citation type="submission" date="2023-06" db="EMBL/GenBank/DDBJ databases">
        <authorList>
            <person name="Swenson N.G."/>
            <person name="Wegrzyn J.L."/>
            <person name="Mcevoy S.L."/>
        </authorList>
    </citation>
    <scope>NUCLEOTIDE SEQUENCE</scope>
    <source>
        <strain evidence="8">NS2018</strain>
        <tissue evidence="8">Leaf</tissue>
    </source>
</reference>
<keyword evidence="5" id="KW-1133">Transmembrane helix</keyword>
<dbReference type="Proteomes" id="UP001168877">
    <property type="component" value="Unassembled WGS sequence"/>
</dbReference>
<comment type="caution">
    <text evidence="8">The sequence shown here is derived from an EMBL/GenBank/DDBJ whole genome shotgun (WGS) entry which is preliminary data.</text>
</comment>
<feature type="domain" description="Hydroxyproline O-arabinosyltransferase-like" evidence="7">
    <location>
        <begin position="13"/>
        <end position="180"/>
    </location>
</feature>
<dbReference type="GO" id="GO:0016757">
    <property type="term" value="F:glycosyltransferase activity"/>
    <property type="evidence" value="ECO:0007669"/>
    <property type="project" value="UniProtKB-KW"/>
</dbReference>
<comment type="subcellular location">
    <subcellularLocation>
        <location evidence="1">Membrane</location>
        <topology evidence="1">Single-pass membrane protein</topology>
    </subcellularLocation>
</comment>
<reference evidence="8" key="1">
    <citation type="journal article" date="2022" name="Plant J.">
        <title>Strategies of tolerance reflected in two North American maple genomes.</title>
        <authorList>
            <person name="McEvoy S.L."/>
            <person name="Sezen U.U."/>
            <person name="Trouern-Trend A."/>
            <person name="McMahon S.M."/>
            <person name="Schaberg P.G."/>
            <person name="Yang J."/>
            <person name="Wegrzyn J.L."/>
            <person name="Swenson N.G."/>
        </authorList>
    </citation>
    <scope>NUCLEOTIDE SEQUENCE</scope>
    <source>
        <strain evidence="8">NS2018</strain>
    </source>
</reference>
<evidence type="ECO:0000256" key="1">
    <source>
        <dbReference type="ARBA" id="ARBA00004167"/>
    </source>
</evidence>
<dbReference type="InterPro" id="IPR044845">
    <property type="entry name" value="HPAT/SRGT1-like"/>
</dbReference>
<keyword evidence="2" id="KW-0328">Glycosyltransferase</keyword>
<evidence type="ECO:0000256" key="2">
    <source>
        <dbReference type="ARBA" id="ARBA00022676"/>
    </source>
</evidence>
<dbReference type="InterPro" id="IPR056508">
    <property type="entry name" value="HPAT-like"/>
</dbReference>
<evidence type="ECO:0000256" key="5">
    <source>
        <dbReference type="ARBA" id="ARBA00022989"/>
    </source>
</evidence>
<dbReference type="AlphaFoldDB" id="A0AA39VUV1"/>
<organism evidence="8 9">
    <name type="scientific">Acer saccharum</name>
    <name type="common">Sugar maple</name>
    <dbReference type="NCBI Taxonomy" id="4024"/>
    <lineage>
        <taxon>Eukaryota</taxon>
        <taxon>Viridiplantae</taxon>
        <taxon>Streptophyta</taxon>
        <taxon>Embryophyta</taxon>
        <taxon>Tracheophyta</taxon>
        <taxon>Spermatophyta</taxon>
        <taxon>Magnoliopsida</taxon>
        <taxon>eudicotyledons</taxon>
        <taxon>Gunneridae</taxon>
        <taxon>Pentapetalae</taxon>
        <taxon>rosids</taxon>
        <taxon>malvids</taxon>
        <taxon>Sapindales</taxon>
        <taxon>Sapindaceae</taxon>
        <taxon>Hippocastanoideae</taxon>
        <taxon>Acereae</taxon>
        <taxon>Acer</taxon>
    </lineage>
</organism>
<evidence type="ECO:0000259" key="7">
    <source>
        <dbReference type="Pfam" id="PF23452"/>
    </source>
</evidence>
<proteinExistence type="predicted"/>
<evidence type="ECO:0000256" key="4">
    <source>
        <dbReference type="ARBA" id="ARBA00022692"/>
    </source>
</evidence>
<evidence type="ECO:0000313" key="8">
    <source>
        <dbReference type="EMBL" id="KAK0593305.1"/>
    </source>
</evidence>
<keyword evidence="6" id="KW-0472">Membrane</keyword>
<gene>
    <name evidence="8" type="ORF">LWI29_034577</name>
</gene>
<dbReference type="EMBL" id="JAUESC010000380">
    <property type="protein sequence ID" value="KAK0593305.1"/>
    <property type="molecule type" value="Genomic_DNA"/>
</dbReference>
<keyword evidence="4" id="KW-0812">Transmembrane</keyword>
<protein>
    <recommendedName>
        <fullName evidence="7">Hydroxyproline O-arabinosyltransferase-like domain-containing protein</fullName>
    </recommendedName>
</protein>
<dbReference type="GO" id="GO:0016020">
    <property type="term" value="C:membrane"/>
    <property type="evidence" value="ECO:0007669"/>
    <property type="project" value="UniProtKB-SubCell"/>
</dbReference>
<sequence>MPCQHIMASPLGLPAAFPFFCIKPEQNEKIVRKFYPEEYGPVKNVDPIGNSPVIIKKDLLEKIAPTWMNVSMKMKDDPETDKSFGWVLEMYAYAVASALHAPWDLDIGKKFIIHYTYGCDYNMKGELTYGKIGEWRFDKRSFLRGPPPKNLPMPPPGVPESVVTLVKMVNEATANIPNWETE</sequence>